<evidence type="ECO:0000313" key="1">
    <source>
        <dbReference type="EMBL" id="NML38663.1"/>
    </source>
</evidence>
<name>A0A848GPE7_9BACT</name>
<evidence type="ECO:0000313" key="2">
    <source>
        <dbReference type="Proteomes" id="UP000583266"/>
    </source>
</evidence>
<reference evidence="1 2" key="1">
    <citation type="submission" date="2020-04" db="EMBL/GenBank/DDBJ databases">
        <title>Chitinophaga sp. G-6-1-13 sp. nov., isolated from soil.</title>
        <authorList>
            <person name="Dahal R.H."/>
            <person name="Chaudhary D.K."/>
        </authorList>
    </citation>
    <scope>NUCLEOTIDE SEQUENCE [LARGE SCALE GENOMIC DNA]</scope>
    <source>
        <strain evidence="1 2">G-6-1-13</strain>
    </source>
</reference>
<sequence>MTLYDQKTARNAAGDPTKGLFGTIVLGDNPGSTVPKIDISGWQYHAGARQPARACVL</sequence>
<dbReference type="AlphaFoldDB" id="A0A848GPE7"/>
<keyword evidence="2" id="KW-1185">Reference proteome</keyword>
<dbReference type="EMBL" id="JABBGC010000001">
    <property type="protein sequence ID" value="NML38663.1"/>
    <property type="molecule type" value="Genomic_DNA"/>
</dbReference>
<gene>
    <name evidence="1" type="ORF">HHL17_15755</name>
</gene>
<dbReference type="Proteomes" id="UP000583266">
    <property type="component" value="Unassembled WGS sequence"/>
</dbReference>
<dbReference type="RefSeq" id="WP_169225640.1">
    <property type="nucleotide sequence ID" value="NZ_JABBGC010000001.1"/>
</dbReference>
<protein>
    <submittedName>
        <fullName evidence="1">Uncharacterized protein</fullName>
    </submittedName>
</protein>
<accession>A0A848GPE7</accession>
<proteinExistence type="predicted"/>
<organism evidence="1 2">
    <name type="scientific">Chitinophaga fulva</name>
    <dbReference type="NCBI Taxonomy" id="2728842"/>
    <lineage>
        <taxon>Bacteria</taxon>
        <taxon>Pseudomonadati</taxon>
        <taxon>Bacteroidota</taxon>
        <taxon>Chitinophagia</taxon>
        <taxon>Chitinophagales</taxon>
        <taxon>Chitinophagaceae</taxon>
        <taxon>Chitinophaga</taxon>
    </lineage>
</organism>
<comment type="caution">
    <text evidence="1">The sequence shown here is derived from an EMBL/GenBank/DDBJ whole genome shotgun (WGS) entry which is preliminary data.</text>
</comment>